<dbReference type="EMBL" id="CP000379">
    <property type="protein sequence ID" value="ABF78055.1"/>
    <property type="molecule type" value="Genomic_DNA"/>
</dbReference>
<accession>A0A0H2XV05</accession>
<organism evidence="2">
    <name type="scientific">Burkholderia orbicola (strain AU 1054)</name>
    <dbReference type="NCBI Taxonomy" id="331271"/>
    <lineage>
        <taxon>Bacteria</taxon>
        <taxon>Pseudomonadati</taxon>
        <taxon>Pseudomonadota</taxon>
        <taxon>Betaproteobacteria</taxon>
        <taxon>Burkholderiales</taxon>
        <taxon>Burkholderiaceae</taxon>
        <taxon>Burkholderia</taxon>
        <taxon>Burkholderia cepacia complex</taxon>
        <taxon>Burkholderia orbicola</taxon>
    </lineage>
</organism>
<reference evidence="2" key="1">
    <citation type="submission" date="2006-05" db="EMBL/GenBank/DDBJ databases">
        <title>Complete sequence of chromosome 2 of Burkholderia cenocepacia AU 1054.</title>
        <authorList>
            <consortium name="US DOE Joint Genome Institute"/>
            <person name="Copeland A."/>
            <person name="Lucas S."/>
            <person name="Lapidus A."/>
            <person name="Barry K."/>
            <person name="Detter J.C."/>
            <person name="Glavina del Rio T."/>
            <person name="Hammon N."/>
            <person name="Israni S."/>
            <person name="Dalin E."/>
            <person name="Tice H."/>
            <person name="Pitluck S."/>
            <person name="Chain P."/>
            <person name="Malfatti S."/>
            <person name="Shin M."/>
            <person name="Vergez L."/>
            <person name="Schmutz J."/>
            <person name="Larimer F."/>
            <person name="Land M."/>
            <person name="Hauser L."/>
            <person name="Kyrpides N."/>
            <person name="Lykidis A."/>
            <person name="LiPuma J.J."/>
            <person name="Konstantinidis K."/>
            <person name="Tiedje J.M."/>
            <person name="Richardson P."/>
        </authorList>
    </citation>
    <scope>NUCLEOTIDE SEQUENCE [LARGE SCALE GENOMIC DNA]</scope>
    <source>
        <strain evidence="2">AU 1054</strain>
    </source>
</reference>
<evidence type="ECO:0000259" key="1">
    <source>
        <dbReference type="SMART" id="SM00901"/>
    </source>
</evidence>
<feature type="domain" description="FRG" evidence="1">
    <location>
        <begin position="38"/>
        <end position="144"/>
    </location>
</feature>
<dbReference type="SMART" id="SM00901">
    <property type="entry name" value="FRG"/>
    <property type="match status" value="1"/>
</dbReference>
<dbReference type="AlphaFoldDB" id="A0A0H2XV05"/>
<proteinExistence type="predicted"/>
<name>A0A0H2XV05_BURO1</name>
<dbReference type="Pfam" id="PF08867">
    <property type="entry name" value="FRG"/>
    <property type="match status" value="1"/>
</dbReference>
<dbReference type="HOGENOM" id="CLU_050026_1_1_4"/>
<gene>
    <name evidence="2" type="ordered locus">Bcen_3159</name>
</gene>
<protein>
    <recommendedName>
        <fullName evidence="1">FRG domain-containing protein</fullName>
    </recommendedName>
</protein>
<dbReference type="InterPro" id="IPR014966">
    <property type="entry name" value="FRG-dom"/>
</dbReference>
<sequence length="270" mass="30179">MTVAFNYKRTAKRFGDARDLATFMNLVDRWTRGIPTLGYRMSLFRGQEDESWLLKPGIARPQYANRVRPGTEKSMLREFKQRGIPHLESTVELADADWLAIAQHHAMPTRLLDWTGSALAALWFAIKRPAIKGDDGSPKAAAVWLLAATDADMIDLDERSNPLEITETKLLKPRHVSRRIAAQDGWFSVHRGVEDGLGMKYVSLDTNVHFKMRLSYIRIPPDAFGPMRAQLQTAGINRGVLFPDLDGVAGRIADAILYPDDQPTPGAGNL</sequence>
<evidence type="ECO:0000313" key="2">
    <source>
        <dbReference type="EMBL" id="ABF78055.1"/>
    </source>
</evidence>